<evidence type="ECO:0000313" key="3">
    <source>
        <dbReference type="Proteomes" id="UP000807342"/>
    </source>
</evidence>
<dbReference type="OrthoDB" id="5599613at2759"/>
<feature type="compositionally biased region" description="Low complexity" evidence="1">
    <location>
        <begin position="184"/>
        <end position="193"/>
    </location>
</feature>
<feature type="compositionally biased region" description="Polar residues" evidence="1">
    <location>
        <begin position="41"/>
        <end position="60"/>
    </location>
</feature>
<evidence type="ECO:0000256" key="1">
    <source>
        <dbReference type="SAM" id="MobiDB-lite"/>
    </source>
</evidence>
<reference evidence="2" key="1">
    <citation type="submission" date="2020-11" db="EMBL/GenBank/DDBJ databases">
        <authorList>
            <consortium name="DOE Joint Genome Institute"/>
            <person name="Ahrendt S."/>
            <person name="Riley R."/>
            <person name="Andreopoulos W."/>
            <person name="Labutti K."/>
            <person name="Pangilinan J."/>
            <person name="Ruiz-Duenas F.J."/>
            <person name="Barrasa J.M."/>
            <person name="Sanchez-Garcia M."/>
            <person name="Camarero S."/>
            <person name="Miyauchi S."/>
            <person name="Serrano A."/>
            <person name="Linde D."/>
            <person name="Babiker R."/>
            <person name="Drula E."/>
            <person name="Ayuso-Fernandez I."/>
            <person name="Pacheco R."/>
            <person name="Padilla G."/>
            <person name="Ferreira P."/>
            <person name="Barriuso J."/>
            <person name="Kellner H."/>
            <person name="Castanera R."/>
            <person name="Alfaro M."/>
            <person name="Ramirez L."/>
            <person name="Pisabarro A.G."/>
            <person name="Kuo A."/>
            <person name="Tritt A."/>
            <person name="Lipzen A."/>
            <person name="He G."/>
            <person name="Yan M."/>
            <person name="Ng V."/>
            <person name="Cullen D."/>
            <person name="Martin F."/>
            <person name="Rosso M.-N."/>
            <person name="Henrissat B."/>
            <person name="Hibbett D."/>
            <person name="Martinez A.T."/>
            <person name="Grigoriev I.V."/>
        </authorList>
    </citation>
    <scope>NUCLEOTIDE SEQUENCE</scope>
    <source>
        <strain evidence="2">MF-IS2</strain>
    </source>
</reference>
<feature type="region of interest" description="Disordered" evidence="1">
    <location>
        <begin position="354"/>
        <end position="438"/>
    </location>
</feature>
<organism evidence="2 3">
    <name type="scientific">Macrolepiota fuliginosa MF-IS2</name>
    <dbReference type="NCBI Taxonomy" id="1400762"/>
    <lineage>
        <taxon>Eukaryota</taxon>
        <taxon>Fungi</taxon>
        <taxon>Dikarya</taxon>
        <taxon>Basidiomycota</taxon>
        <taxon>Agaricomycotina</taxon>
        <taxon>Agaricomycetes</taxon>
        <taxon>Agaricomycetidae</taxon>
        <taxon>Agaricales</taxon>
        <taxon>Agaricineae</taxon>
        <taxon>Agaricaceae</taxon>
        <taxon>Macrolepiota</taxon>
    </lineage>
</organism>
<feature type="compositionally biased region" description="Polar residues" evidence="1">
    <location>
        <begin position="151"/>
        <end position="160"/>
    </location>
</feature>
<feature type="region of interest" description="Disordered" evidence="1">
    <location>
        <begin position="223"/>
        <end position="243"/>
    </location>
</feature>
<feature type="compositionally biased region" description="Polar residues" evidence="1">
    <location>
        <begin position="1"/>
        <end position="19"/>
    </location>
</feature>
<feature type="compositionally biased region" description="Basic and acidic residues" evidence="1">
    <location>
        <begin position="194"/>
        <end position="206"/>
    </location>
</feature>
<feature type="region of interest" description="Disordered" evidence="1">
    <location>
        <begin position="1"/>
        <end position="110"/>
    </location>
</feature>
<feature type="region of interest" description="Disordered" evidence="1">
    <location>
        <begin position="265"/>
        <end position="296"/>
    </location>
</feature>
<feature type="compositionally biased region" description="Polar residues" evidence="1">
    <location>
        <begin position="325"/>
        <end position="335"/>
    </location>
</feature>
<keyword evidence="3" id="KW-1185">Reference proteome</keyword>
<proteinExistence type="predicted"/>
<feature type="region of interest" description="Disordered" evidence="1">
    <location>
        <begin position="151"/>
        <end position="206"/>
    </location>
</feature>
<evidence type="ECO:0000313" key="2">
    <source>
        <dbReference type="EMBL" id="KAF9450407.1"/>
    </source>
</evidence>
<gene>
    <name evidence="2" type="ORF">P691DRAFT_810348</name>
</gene>
<protein>
    <submittedName>
        <fullName evidence="2">Uncharacterized protein</fullName>
    </submittedName>
</protein>
<accession>A0A9P5XFE0</accession>
<dbReference type="EMBL" id="MU151105">
    <property type="protein sequence ID" value="KAF9450407.1"/>
    <property type="molecule type" value="Genomic_DNA"/>
</dbReference>
<feature type="region of interest" description="Disordered" evidence="1">
    <location>
        <begin position="320"/>
        <end position="341"/>
    </location>
</feature>
<sequence length="925" mass="102121">MPKTQKSLQTASDTKTKQITDFFPRKSTLSSSCASRPAVVSQKNAKQLSAKENATPVTRNSHLKAKQGEPSPNAAAPSDSQEAGTGSPLPTKAVHIASPMHPSTKRLRSQSVISFQPNNVRWPNNILHEAKFEEEKMDIENSLVVHVRSETTPLPSSSFLQVPPSDTRRTKKSRFSVSPDRQLEVSSLVPSSLSEERELGPNRPEQKDIGAVKEAVDHWRQQALPPSPLTNVNSPVEPNMVPRPDLQSSTVYNADWNMAVDSVYDATPSRPSTSAATASIPTPPSTDGPDETHPSLPIEILDVNTKTEQIIRDIKARALARSRTQEPSSPLSSVASLGGSDDEDDDLDVLAGLGLGNNSKLKSSLKARTPVKPARYNLRKPAAKTELSKQGPALSLRHDTPPSPPSRRKPTANPLDALLKEERAVNGRNGMRSVDREAQLRDLASMNLDDESDDDDVNLNKPKPYVPMTSDDDGNPFIDDNQKEQVLEILQGDKLIEDEEEHLRQQGEVGVALWGPSELCTMDSYDDTLPRLDYRGSDPTLQTFAQTVAHGDRALVHLVIQAGALELANYADGGLDAVSWLVDLAISFRRDNLNLCASRILPNVLNNTTFITSVPLFERTLSTLHTLNAELSTLERLGWAINRGLRGVILGDDRCTVIERLLFHIMNAAKSRHLHRKEIPDILAALLLIGMEPSLSPEMRLQVSRVIHEVCESVGEPSNVDAEVESAICNKVLHLTQPYTLQNKLYALSFLSSGSGRVARVARSVAHAMLTDKSALLPSQYSALPPLSEIMAMLGVSSQDSLRPAGKFEIHEGTNYVEMACWTFVLAIAITDIPQYLEQEESSRHTPSPSKSPAKERDQSLVLALHEKLYKIHGRIQDTRAAHLDRSRTKAILFQTAFRILYQYQAVVQHRRKSNHNIQSYFRRK</sequence>
<name>A0A9P5XFE0_9AGAR</name>
<comment type="caution">
    <text evidence="2">The sequence shown here is derived from an EMBL/GenBank/DDBJ whole genome shotgun (WGS) entry which is preliminary data.</text>
</comment>
<dbReference type="AlphaFoldDB" id="A0A9P5XFE0"/>
<dbReference type="Proteomes" id="UP000807342">
    <property type="component" value="Unassembled WGS sequence"/>
</dbReference>
<feature type="compositionally biased region" description="Low complexity" evidence="1">
    <location>
        <begin position="266"/>
        <end position="280"/>
    </location>
</feature>